<dbReference type="OrthoDB" id="8434031at2"/>
<evidence type="ECO:0000313" key="1">
    <source>
        <dbReference type="EMBL" id="BAU90579.1"/>
    </source>
</evidence>
<name>A0A160PCC2_9HYPH</name>
<reference evidence="1 2" key="1">
    <citation type="journal article" date="2016" name="Genome Announc.">
        <title>Complete Genome Sequence of Methylobacterium populi P-1M, Isolated from Pink-Pigmented Household Biofilm.</title>
        <authorList>
            <person name="Morohoshi T."/>
            <person name="Ikeda T."/>
        </authorList>
    </citation>
    <scope>NUCLEOTIDE SEQUENCE [LARGE SCALE GENOMIC DNA]</scope>
    <source>
        <strain evidence="1 2">P-1M</strain>
    </source>
</reference>
<proteinExistence type="predicted"/>
<sequence length="348" mass="39549">MRFLLSSDEGDVIRGWVVPDNPQAISRVSVCIEGRRVAEVSAIHSDPNFIKFGWHATGQCHFEIRETDVPGLAGIERLEIYDVDTNVLIYRRLPREGLTDKKVILLNGHIRPETVIQTALYPYFRQSYFGIGRFPDEILRAMFDTVTLDSCLMAGSIIFPRYEGHFVQSGALTMLLVHDPFVELASRLYWLRERASIAANADQQWRLGNLVEAAAFTLDYDFTDVKSLKRLFRMMPEPAYHLLYNPLTRQLSTHVPEDRLMPGSSIIAVEVLSRIDVVGHRDYFEAFMASVFHHIGIEAPLPLPLPIPNETLALAELLRGMRFARDMVVYDTVLSDAVRASVSKNWEA</sequence>
<accession>A0A160PCC2</accession>
<dbReference type="AlphaFoldDB" id="A0A160PCC2"/>
<organism evidence="1 2">
    <name type="scientific">Methylorubrum populi</name>
    <dbReference type="NCBI Taxonomy" id="223967"/>
    <lineage>
        <taxon>Bacteria</taxon>
        <taxon>Pseudomonadati</taxon>
        <taxon>Pseudomonadota</taxon>
        <taxon>Alphaproteobacteria</taxon>
        <taxon>Hyphomicrobiales</taxon>
        <taxon>Methylobacteriaceae</taxon>
        <taxon>Methylorubrum</taxon>
    </lineage>
</organism>
<dbReference type="EMBL" id="AP014809">
    <property type="protein sequence ID" value="BAU90579.1"/>
    <property type="molecule type" value="Genomic_DNA"/>
</dbReference>
<dbReference type="RefSeq" id="WP_096484897.1">
    <property type="nucleotide sequence ID" value="NZ_AP014809.1"/>
</dbReference>
<dbReference type="Proteomes" id="UP000218288">
    <property type="component" value="Chromosome"/>
</dbReference>
<gene>
    <name evidence="1" type="ORF">MPPM_1974</name>
</gene>
<evidence type="ECO:0000313" key="2">
    <source>
        <dbReference type="Proteomes" id="UP000218288"/>
    </source>
</evidence>
<protein>
    <submittedName>
        <fullName evidence="1">Uncharacterized protein</fullName>
    </submittedName>
</protein>